<organism evidence="1 2">
    <name type="scientific">Deinococcus aerius</name>
    <dbReference type="NCBI Taxonomy" id="200253"/>
    <lineage>
        <taxon>Bacteria</taxon>
        <taxon>Thermotogati</taxon>
        <taxon>Deinococcota</taxon>
        <taxon>Deinococci</taxon>
        <taxon>Deinococcales</taxon>
        <taxon>Deinococcaceae</taxon>
        <taxon>Deinococcus</taxon>
    </lineage>
</organism>
<evidence type="ECO:0000313" key="1">
    <source>
        <dbReference type="EMBL" id="GBF08239.1"/>
    </source>
</evidence>
<dbReference type="EMBL" id="BFAG01000027">
    <property type="protein sequence ID" value="GBF08239.1"/>
    <property type="molecule type" value="Genomic_DNA"/>
</dbReference>
<dbReference type="CDD" id="cd05403">
    <property type="entry name" value="NT_KNTase_like"/>
    <property type="match status" value="1"/>
</dbReference>
<dbReference type="InterPro" id="IPR043519">
    <property type="entry name" value="NT_sf"/>
</dbReference>
<comment type="caution">
    <text evidence="1">The sequence shown here is derived from an EMBL/GenBank/DDBJ whole genome shotgun (WGS) entry which is preliminary data.</text>
</comment>
<proteinExistence type="predicted"/>
<evidence type="ECO:0000313" key="2">
    <source>
        <dbReference type="Proteomes" id="UP000236569"/>
    </source>
</evidence>
<protein>
    <submittedName>
        <fullName evidence="1">Nucleotidyltransferase domain-containing protein</fullName>
    </submittedName>
</protein>
<dbReference type="Gene3D" id="3.30.460.10">
    <property type="entry name" value="Beta Polymerase, domain 2"/>
    <property type="match status" value="1"/>
</dbReference>
<dbReference type="AlphaFoldDB" id="A0A2I9D105"/>
<dbReference type="Proteomes" id="UP000236569">
    <property type="component" value="Unassembled WGS sequence"/>
</dbReference>
<sequence>MAAGVAQTYARNPNVVAVLLGGSSARGHADRFSDIELGVFWEAEPGEDERAAIVQDVGGDLHRLYPREGDAWEDTFFMGRAAPGAEKSGVLTEVVNMRVDAAERTLDDVLLTFDTDEGKLNLVAALLDGAPLHGKDLLMQWQARAAAYPDGLVRALVKRYAPIDHFWRWEMYLERGENLWGLHQHFGWVQRRLLHVLLAVNRVYFFSFKWLDVVLERLVVAPQKFAERFKRVNHLPPKEAAAELSRLVDEVYDLLERHVPGMTPADVARLRHFFHYRRPLWEERPPF</sequence>
<gene>
    <name evidence="1" type="ORF">DAERI_270013</name>
</gene>
<keyword evidence="2" id="KW-1185">Reference proteome</keyword>
<keyword evidence="1" id="KW-0808">Transferase</keyword>
<dbReference type="GO" id="GO:0016740">
    <property type="term" value="F:transferase activity"/>
    <property type="evidence" value="ECO:0007669"/>
    <property type="project" value="UniProtKB-KW"/>
</dbReference>
<dbReference type="SUPFAM" id="SSF81301">
    <property type="entry name" value="Nucleotidyltransferase"/>
    <property type="match status" value="1"/>
</dbReference>
<accession>A0A2I9D105</accession>
<reference evidence="2" key="1">
    <citation type="submission" date="2018-01" db="EMBL/GenBank/DDBJ databases">
        <title>Draft Genome Sequence of the Radioresistant Bacterium Deinococcus aerius TR0125, Isolated from the Higher Atmosphere above Japan.</title>
        <authorList>
            <person name="Satoh K."/>
            <person name="Arai H."/>
            <person name="Sanzen T."/>
            <person name="Kawaguchi Y."/>
            <person name="Hayashi H."/>
            <person name="Yokobori S."/>
            <person name="Yamagishi A."/>
            <person name="Oono Y."/>
            <person name="Narumi I."/>
        </authorList>
    </citation>
    <scope>NUCLEOTIDE SEQUENCE [LARGE SCALE GENOMIC DNA]</scope>
    <source>
        <strain evidence="2">TR0125</strain>
    </source>
</reference>
<name>A0A2I9D105_9DEIO</name>